<evidence type="ECO:0000313" key="3">
    <source>
        <dbReference type="Proteomes" id="UP000011560"/>
    </source>
</evidence>
<gene>
    <name evidence="2" type="ORF">C479_11325</name>
</gene>
<name>M0BG23_9EURY</name>
<dbReference type="STRING" id="1227490.C479_11325"/>
<keyword evidence="3" id="KW-1185">Reference proteome</keyword>
<sequence length="602" mass="64549">MSSAQSPQQGVSRRDVLRMAGAGAVGTVGLVSGVPPFSPVGRAEGVICGGICSAVAAAGTAAAAGAVAGWALREYEVIGSDDPPEGLTPDALKNQVYQSAETRFSTLNSTFTDNINIAETGLSHQLYADGKVAGIESLNNQDTQETVTATAREAANAHATTVLTNYFKSWNEAVNEYYSFRAAVSDHPDLATGDVFDFELVSEHDPLQDKEIKSKATKTVDLPDGSTFDLQCYQIYCVGNYDNYQSNFTLQVSPVGVERVDGSLDGLDTIEDLRLTVTGLDATISYLSSEGATTVYNRLNNVITEVSDGLTTWVDGVYGQVQAGELDTAELLTPRELAEMSTGEGEFNQAIQDLAALNIPVDFEREAEIYLQESDSTLYGQLAPTSVPDGGVSKGDEIDPETSTADWYFTYDVSQGHGTWSDYESAVNGGVVTFTAEPFEGSRYVIETVAGESAEVVADDFTPDDPDNPTAWTVDISGQVQNAITEIEGVAVYSQTDETEYWTVQLDETFTVKKITDSDGNEVEELDFSQNEPQTDDNYITEEEWAAMQERQEELIKKYEEAKNDGGGGWSWPWEGGGSGGMIAGAVALIGIAWGVGQVTGN</sequence>
<proteinExistence type="predicted"/>
<dbReference type="InterPro" id="IPR006311">
    <property type="entry name" value="TAT_signal"/>
</dbReference>
<dbReference type="EMBL" id="AOIQ01000017">
    <property type="protein sequence ID" value="ELZ09407.1"/>
    <property type="molecule type" value="Genomic_DNA"/>
</dbReference>
<dbReference type="AlphaFoldDB" id="M0BG23"/>
<dbReference type="PATRIC" id="fig|1227490.4.peg.2312"/>
<dbReference type="InterPro" id="IPR058677">
    <property type="entry name" value="ORF4_N"/>
</dbReference>
<evidence type="ECO:0000313" key="2">
    <source>
        <dbReference type="EMBL" id="ELZ09407.1"/>
    </source>
</evidence>
<dbReference type="Pfam" id="PF26255">
    <property type="entry name" value="Viral_env_HRPV"/>
    <property type="match status" value="1"/>
</dbReference>
<organism evidence="2 3">
    <name type="scientific">Halovivax asiaticus JCM 14624</name>
    <dbReference type="NCBI Taxonomy" id="1227490"/>
    <lineage>
        <taxon>Archaea</taxon>
        <taxon>Methanobacteriati</taxon>
        <taxon>Methanobacteriota</taxon>
        <taxon>Stenosarchaea group</taxon>
        <taxon>Halobacteria</taxon>
        <taxon>Halobacteriales</taxon>
        <taxon>Natrialbaceae</taxon>
        <taxon>Halovivax</taxon>
    </lineage>
</organism>
<reference evidence="2 3" key="1">
    <citation type="journal article" date="2014" name="PLoS Genet.">
        <title>Phylogenetically driven sequencing of extremely halophilic archaea reveals strategies for static and dynamic osmo-response.</title>
        <authorList>
            <person name="Becker E.A."/>
            <person name="Seitzer P.M."/>
            <person name="Tritt A."/>
            <person name="Larsen D."/>
            <person name="Krusor M."/>
            <person name="Yao A.I."/>
            <person name="Wu D."/>
            <person name="Madern D."/>
            <person name="Eisen J.A."/>
            <person name="Darling A.E."/>
            <person name="Facciotti M.T."/>
        </authorList>
    </citation>
    <scope>NUCLEOTIDE SEQUENCE [LARGE SCALE GENOMIC DNA]</scope>
    <source>
        <strain evidence="2 3">JCM 14624</strain>
    </source>
</reference>
<feature type="domain" description="Envelope protein N-terminal" evidence="1">
    <location>
        <begin position="77"/>
        <end position="358"/>
    </location>
</feature>
<accession>M0BG23</accession>
<dbReference type="Proteomes" id="UP000011560">
    <property type="component" value="Unassembled WGS sequence"/>
</dbReference>
<evidence type="ECO:0000259" key="1">
    <source>
        <dbReference type="Pfam" id="PF26255"/>
    </source>
</evidence>
<comment type="caution">
    <text evidence="2">The sequence shown here is derived from an EMBL/GenBank/DDBJ whole genome shotgun (WGS) entry which is preliminary data.</text>
</comment>
<protein>
    <recommendedName>
        <fullName evidence="1">Envelope protein N-terminal domain-containing protein</fullName>
    </recommendedName>
</protein>
<dbReference type="PROSITE" id="PS51318">
    <property type="entry name" value="TAT"/>
    <property type="match status" value="1"/>
</dbReference>